<dbReference type="Pfam" id="PF01381">
    <property type="entry name" value="HTH_3"/>
    <property type="match status" value="1"/>
</dbReference>
<reference evidence="3" key="1">
    <citation type="submission" date="2020-10" db="EMBL/GenBank/DDBJ databases">
        <authorList>
            <person name="Gilroy R."/>
        </authorList>
    </citation>
    <scope>NUCLEOTIDE SEQUENCE</scope>
    <source>
        <strain evidence="3">B1-16210</strain>
    </source>
</reference>
<dbReference type="InterPro" id="IPR001387">
    <property type="entry name" value="Cro/C1-type_HTH"/>
</dbReference>
<evidence type="ECO:0000256" key="1">
    <source>
        <dbReference type="ARBA" id="ARBA00023125"/>
    </source>
</evidence>
<gene>
    <name evidence="3" type="ORF">IAC77_04020</name>
</gene>
<evidence type="ECO:0000259" key="2">
    <source>
        <dbReference type="PROSITE" id="PS50943"/>
    </source>
</evidence>
<dbReference type="PANTHER" id="PTHR46558">
    <property type="entry name" value="TRACRIPTIONAL REGULATORY PROTEIN-RELATED-RELATED"/>
    <property type="match status" value="1"/>
</dbReference>
<dbReference type="SUPFAM" id="SSF47413">
    <property type="entry name" value="lambda repressor-like DNA-binding domains"/>
    <property type="match status" value="1"/>
</dbReference>
<dbReference type="CDD" id="cd00093">
    <property type="entry name" value="HTH_XRE"/>
    <property type="match status" value="1"/>
</dbReference>
<sequence>MTHTKFAPDATDARIGELIKQARTKMGYAQADLGREIGVTFQQIQKYESGANKIGAATLHKIANFFEIPVAWFYDELDSPCQTQKIRNCATCRPALNDAFDNQASDANAQ</sequence>
<dbReference type="SMART" id="SM00530">
    <property type="entry name" value="HTH_XRE"/>
    <property type="match status" value="1"/>
</dbReference>
<dbReference type="EMBL" id="JADINE010000050">
    <property type="protein sequence ID" value="MBO8407596.1"/>
    <property type="molecule type" value="Genomic_DNA"/>
</dbReference>
<accession>A0A940ICE9</accession>
<evidence type="ECO:0000313" key="4">
    <source>
        <dbReference type="Proteomes" id="UP000721442"/>
    </source>
</evidence>
<dbReference type="PANTHER" id="PTHR46558:SF11">
    <property type="entry name" value="HTH-TYPE TRANSCRIPTIONAL REGULATOR XRE"/>
    <property type="match status" value="1"/>
</dbReference>
<dbReference type="AlphaFoldDB" id="A0A940ICE9"/>
<evidence type="ECO:0000313" key="3">
    <source>
        <dbReference type="EMBL" id="MBO8407596.1"/>
    </source>
</evidence>
<dbReference type="Proteomes" id="UP000721442">
    <property type="component" value="Unassembled WGS sequence"/>
</dbReference>
<organism evidence="3 4">
    <name type="scientific">Candidatus Enterousia excrementavium</name>
    <dbReference type="NCBI Taxonomy" id="2840789"/>
    <lineage>
        <taxon>Bacteria</taxon>
        <taxon>Pseudomonadati</taxon>
        <taxon>Pseudomonadota</taxon>
        <taxon>Alphaproteobacteria</taxon>
        <taxon>Candidatus Enterousia</taxon>
    </lineage>
</organism>
<proteinExistence type="predicted"/>
<name>A0A940ICE9_9PROT</name>
<protein>
    <submittedName>
        <fullName evidence="3">Helix-turn-helix transcriptional regulator</fullName>
    </submittedName>
</protein>
<dbReference type="PROSITE" id="PS50943">
    <property type="entry name" value="HTH_CROC1"/>
    <property type="match status" value="1"/>
</dbReference>
<dbReference type="InterPro" id="IPR010982">
    <property type="entry name" value="Lambda_DNA-bd_dom_sf"/>
</dbReference>
<reference evidence="3" key="2">
    <citation type="journal article" date="2021" name="PeerJ">
        <title>Extensive microbial diversity within the chicken gut microbiome revealed by metagenomics and culture.</title>
        <authorList>
            <person name="Gilroy R."/>
            <person name="Ravi A."/>
            <person name="Getino M."/>
            <person name="Pursley I."/>
            <person name="Horton D.L."/>
            <person name="Alikhan N.F."/>
            <person name="Baker D."/>
            <person name="Gharbi K."/>
            <person name="Hall N."/>
            <person name="Watson M."/>
            <person name="Adriaenssens E.M."/>
            <person name="Foster-Nyarko E."/>
            <person name="Jarju S."/>
            <person name="Secka A."/>
            <person name="Antonio M."/>
            <person name="Oren A."/>
            <person name="Chaudhuri R.R."/>
            <person name="La Ragione R."/>
            <person name="Hildebrand F."/>
            <person name="Pallen M.J."/>
        </authorList>
    </citation>
    <scope>NUCLEOTIDE SEQUENCE</scope>
    <source>
        <strain evidence="3">B1-16210</strain>
    </source>
</reference>
<dbReference type="Gene3D" id="1.10.260.40">
    <property type="entry name" value="lambda repressor-like DNA-binding domains"/>
    <property type="match status" value="1"/>
</dbReference>
<comment type="caution">
    <text evidence="3">The sequence shown here is derived from an EMBL/GenBank/DDBJ whole genome shotgun (WGS) entry which is preliminary data.</text>
</comment>
<keyword evidence="1" id="KW-0238">DNA-binding</keyword>
<feature type="domain" description="HTH cro/C1-type" evidence="2">
    <location>
        <begin position="19"/>
        <end position="73"/>
    </location>
</feature>
<dbReference type="GO" id="GO:0003677">
    <property type="term" value="F:DNA binding"/>
    <property type="evidence" value="ECO:0007669"/>
    <property type="project" value="UniProtKB-KW"/>
</dbReference>